<gene>
    <name evidence="2" type="ORF">J5Y06_13920</name>
</gene>
<organism evidence="2 3">
    <name type="scientific">Tianweitania sediminis</name>
    <dbReference type="NCBI Taxonomy" id="1502156"/>
    <lineage>
        <taxon>Bacteria</taxon>
        <taxon>Pseudomonadati</taxon>
        <taxon>Pseudomonadota</taxon>
        <taxon>Alphaproteobacteria</taxon>
        <taxon>Hyphomicrobiales</taxon>
        <taxon>Phyllobacteriaceae</taxon>
        <taxon>Tianweitania</taxon>
    </lineage>
</organism>
<dbReference type="InterPro" id="IPR002347">
    <property type="entry name" value="SDR_fam"/>
</dbReference>
<dbReference type="Pfam" id="PF13561">
    <property type="entry name" value="adh_short_C2"/>
    <property type="match status" value="1"/>
</dbReference>
<reference evidence="2" key="1">
    <citation type="submission" date="2021-03" db="EMBL/GenBank/DDBJ databases">
        <title>Genome sequencing and assembly of Tianweitania sediminis.</title>
        <authorList>
            <person name="Chhetri G."/>
        </authorList>
    </citation>
    <scope>NUCLEOTIDE SEQUENCE</scope>
    <source>
        <strain evidence="2">Z8</strain>
    </source>
</reference>
<keyword evidence="3" id="KW-1185">Reference proteome</keyword>
<comment type="caution">
    <text evidence="2">The sequence shown here is derived from an EMBL/GenBank/DDBJ whole genome shotgun (WGS) entry which is preliminary data.</text>
</comment>
<dbReference type="AlphaFoldDB" id="A0A8J7R2M0"/>
<dbReference type="RefSeq" id="WP_209335783.1">
    <property type="nucleotide sequence ID" value="NZ_JAGIYY010000004.1"/>
</dbReference>
<dbReference type="CDD" id="cd05344">
    <property type="entry name" value="BKR_like_SDR_like"/>
    <property type="match status" value="1"/>
</dbReference>
<protein>
    <submittedName>
        <fullName evidence="2">SDR family oxidoreductase</fullName>
    </submittedName>
</protein>
<dbReference type="InterPro" id="IPR050259">
    <property type="entry name" value="SDR"/>
</dbReference>
<comment type="similarity">
    <text evidence="1">Belongs to the short-chain dehydrogenases/reductases (SDR) family.</text>
</comment>
<dbReference type="PANTHER" id="PTHR42879">
    <property type="entry name" value="3-OXOACYL-(ACYL-CARRIER-PROTEIN) REDUCTASE"/>
    <property type="match status" value="1"/>
</dbReference>
<evidence type="ECO:0000256" key="1">
    <source>
        <dbReference type="ARBA" id="ARBA00006484"/>
    </source>
</evidence>
<sequence>MDLGLKGKWAIVCASSRGLGRACAMALAEEGVNLVINGRNTETLSATAAEIRTTYGVEVVEVVADVSTPVGQKALLAACPQPDILVNNNGGPPSRDFRQLDRAALLEGVTQNFVTPLELIQAVVDGMAERGFGRIVNITSLSVYLPLAGLDLSSGARAGLTSFLAGVSRTIAGRNVTINSILPGKFDTDRIRSTSRFAAEKAGMSEADYDEKQRGEIPAKRLGRPEEFGKACAFLCSTHAGYITGKNLILDGGLYPSAF</sequence>
<dbReference type="EMBL" id="JAGIYY010000004">
    <property type="protein sequence ID" value="MBP0439753.1"/>
    <property type="molecule type" value="Genomic_DNA"/>
</dbReference>
<proteinExistence type="inferred from homology"/>
<name>A0A8J7R2M0_9HYPH</name>
<dbReference type="Proteomes" id="UP000666240">
    <property type="component" value="Unassembled WGS sequence"/>
</dbReference>
<dbReference type="PANTHER" id="PTHR42879:SF6">
    <property type="entry name" value="NADPH-DEPENDENT REDUCTASE BACG"/>
    <property type="match status" value="1"/>
</dbReference>
<dbReference type="Gene3D" id="3.40.50.720">
    <property type="entry name" value="NAD(P)-binding Rossmann-like Domain"/>
    <property type="match status" value="1"/>
</dbReference>
<evidence type="ECO:0000313" key="2">
    <source>
        <dbReference type="EMBL" id="MBP0439753.1"/>
    </source>
</evidence>
<dbReference type="PRINTS" id="PR00081">
    <property type="entry name" value="GDHRDH"/>
</dbReference>
<accession>A0A8J7R2M0</accession>
<dbReference type="FunFam" id="3.40.50.720:FF:000642">
    <property type="entry name" value="Short-chain dehydrogenase/reductase SDR"/>
    <property type="match status" value="1"/>
</dbReference>
<dbReference type="SUPFAM" id="SSF51735">
    <property type="entry name" value="NAD(P)-binding Rossmann-fold domains"/>
    <property type="match status" value="1"/>
</dbReference>
<evidence type="ECO:0000313" key="3">
    <source>
        <dbReference type="Proteomes" id="UP000666240"/>
    </source>
</evidence>
<dbReference type="InterPro" id="IPR036291">
    <property type="entry name" value="NAD(P)-bd_dom_sf"/>
</dbReference>